<evidence type="ECO:0000259" key="2">
    <source>
        <dbReference type="Pfam" id="PF22150"/>
    </source>
</evidence>
<dbReference type="InterPro" id="IPR013362">
    <property type="entry name" value="Pilus_4_PilV"/>
</dbReference>
<dbReference type="NCBIfam" id="TIGR02532">
    <property type="entry name" value="IV_pilin_GFxxxE"/>
    <property type="match status" value="1"/>
</dbReference>
<accession>A0ABV7F316</accession>
<dbReference type="RefSeq" id="WP_390326048.1">
    <property type="nucleotide sequence ID" value="NZ_JBHRTP010000024.1"/>
</dbReference>
<keyword evidence="1" id="KW-0472">Membrane</keyword>
<dbReference type="Pfam" id="PF22150">
    <property type="entry name" value="Tt1218-like"/>
    <property type="match status" value="1"/>
</dbReference>
<gene>
    <name evidence="3" type="primary">pilV</name>
    <name evidence="3" type="ORF">ACFOFO_09670</name>
</gene>
<protein>
    <submittedName>
        <fullName evidence="3">Type IV pilus modification protein PilV</fullName>
    </submittedName>
</protein>
<dbReference type="NCBIfam" id="TIGR02523">
    <property type="entry name" value="type_IV_pilV"/>
    <property type="match status" value="1"/>
</dbReference>
<dbReference type="Pfam" id="PF07963">
    <property type="entry name" value="N_methyl"/>
    <property type="match status" value="1"/>
</dbReference>
<organism evidence="3 4">
    <name type="scientific">Undibacterium arcticum</name>
    <dbReference type="NCBI Taxonomy" id="1762892"/>
    <lineage>
        <taxon>Bacteria</taxon>
        <taxon>Pseudomonadati</taxon>
        <taxon>Pseudomonadota</taxon>
        <taxon>Betaproteobacteria</taxon>
        <taxon>Burkholderiales</taxon>
        <taxon>Oxalobacteraceae</taxon>
        <taxon>Undibacterium</taxon>
    </lineage>
</organism>
<name>A0ABV7F316_9BURK</name>
<dbReference type="InterPro" id="IPR054402">
    <property type="entry name" value="Tt1218-like_dom"/>
</dbReference>
<keyword evidence="1" id="KW-1133">Transmembrane helix</keyword>
<dbReference type="Proteomes" id="UP001595530">
    <property type="component" value="Unassembled WGS sequence"/>
</dbReference>
<evidence type="ECO:0000313" key="4">
    <source>
        <dbReference type="Proteomes" id="UP001595530"/>
    </source>
</evidence>
<feature type="transmembrane region" description="Helical" evidence="1">
    <location>
        <begin position="20"/>
        <end position="43"/>
    </location>
</feature>
<dbReference type="InterPro" id="IPR012902">
    <property type="entry name" value="N_methyl_site"/>
</dbReference>
<evidence type="ECO:0000313" key="3">
    <source>
        <dbReference type="EMBL" id="MFC3108227.1"/>
    </source>
</evidence>
<feature type="domain" description="Type IV pilin Tt1218-like" evidence="2">
    <location>
        <begin position="39"/>
        <end position="119"/>
    </location>
</feature>
<dbReference type="EMBL" id="JBHRTP010000024">
    <property type="protein sequence ID" value="MFC3108227.1"/>
    <property type="molecule type" value="Genomic_DNA"/>
</dbReference>
<keyword evidence="4" id="KW-1185">Reference proteome</keyword>
<evidence type="ECO:0000256" key="1">
    <source>
        <dbReference type="SAM" id="Phobius"/>
    </source>
</evidence>
<sequence length="201" mass="21305">MRNPVQTQPQNRQQGGFTLIEVLISVFVLALGVIGAAGMQLVAMRTGQQSGAQSLAVQLATEMADKMRANGKQMNQSDASNPYLGVKFDSVNDTAPTAPAANCYNAACSDAQMAAFDVYEWKKRIKAVLPGGRVEICRDAKPWDSAKGTLAWCAATASNKTTDPMVIKVGWNGKGKNADGSSNGDGKYPPAVAITIESYTK</sequence>
<reference evidence="4" key="1">
    <citation type="journal article" date="2019" name="Int. J. Syst. Evol. Microbiol.">
        <title>The Global Catalogue of Microorganisms (GCM) 10K type strain sequencing project: providing services to taxonomists for standard genome sequencing and annotation.</title>
        <authorList>
            <consortium name="The Broad Institute Genomics Platform"/>
            <consortium name="The Broad Institute Genome Sequencing Center for Infectious Disease"/>
            <person name="Wu L."/>
            <person name="Ma J."/>
        </authorList>
    </citation>
    <scope>NUCLEOTIDE SEQUENCE [LARGE SCALE GENOMIC DNA]</scope>
    <source>
        <strain evidence="4">KCTC 42986</strain>
    </source>
</reference>
<comment type="caution">
    <text evidence="3">The sequence shown here is derived from an EMBL/GenBank/DDBJ whole genome shotgun (WGS) entry which is preliminary data.</text>
</comment>
<proteinExistence type="predicted"/>
<keyword evidence="1" id="KW-0812">Transmembrane</keyword>